<sequence>MKANNSKVQHITNNSLQKSLIFSSLCSDYWNIVNTIQYFTQCVNWDITYLLNRRYDIARADEEFPIKIQPPSGDLLYSVPALRLFPQSKLPNETFFIHLIFKPNKTAIQHGLYLFSIRDPDNVLRLGLKIVETSTIDRIKVHQVSLKSTKDNVFWKTFGE</sequence>
<dbReference type="EMBL" id="KL250585">
    <property type="protein sequence ID" value="KGB34054.1"/>
    <property type="molecule type" value="Genomic_DNA"/>
</dbReference>
<organism evidence="1">
    <name type="scientific">Schistosoma haematobium</name>
    <name type="common">Blood fluke</name>
    <dbReference type="NCBI Taxonomy" id="6185"/>
    <lineage>
        <taxon>Eukaryota</taxon>
        <taxon>Metazoa</taxon>
        <taxon>Spiralia</taxon>
        <taxon>Lophotrochozoa</taxon>
        <taxon>Platyhelminthes</taxon>
        <taxon>Trematoda</taxon>
        <taxon>Digenea</taxon>
        <taxon>Strigeidida</taxon>
        <taxon>Schistosomatoidea</taxon>
        <taxon>Schistosomatidae</taxon>
        <taxon>Schistosoma</taxon>
    </lineage>
</organism>
<dbReference type="AlphaFoldDB" id="A0A094ZM46"/>
<name>A0A094ZM46_SCHHA</name>
<proteinExistence type="predicted"/>
<evidence type="ECO:0000313" key="1">
    <source>
        <dbReference type="EMBL" id="KGB34054.1"/>
    </source>
</evidence>
<gene>
    <name evidence="1" type="ORF">MS3_02256</name>
</gene>
<protein>
    <submittedName>
        <fullName evidence="1">Uncharacterized protein</fullName>
    </submittedName>
</protein>
<accession>A0A094ZM46</accession>
<reference evidence="1" key="1">
    <citation type="journal article" date="2012" name="Nat. Genet.">
        <title>Whole-genome sequence of Schistosoma haematobium.</title>
        <authorList>
            <person name="Young N.D."/>
            <person name="Jex A.R."/>
            <person name="Li B."/>
            <person name="Liu S."/>
            <person name="Yang L."/>
            <person name="Xiong Z."/>
            <person name="Li Y."/>
            <person name="Cantacessi C."/>
            <person name="Hall R.S."/>
            <person name="Xu X."/>
            <person name="Chen F."/>
            <person name="Wu X."/>
            <person name="Zerlotini A."/>
            <person name="Oliveira G."/>
            <person name="Hofmann A."/>
            <person name="Zhang G."/>
            <person name="Fang X."/>
            <person name="Kang Y."/>
            <person name="Campbell B.E."/>
            <person name="Loukas A."/>
            <person name="Ranganathan S."/>
            <person name="Rollinson D."/>
            <person name="Rinaldi G."/>
            <person name="Brindley P.J."/>
            <person name="Yang H."/>
            <person name="Wang J."/>
            <person name="Wang J."/>
            <person name="Gasser R.B."/>
        </authorList>
    </citation>
    <scope>NUCLEOTIDE SEQUENCE [LARGE SCALE GENOMIC DNA]</scope>
</reference>